<gene>
    <name evidence="1" type="ORF">A2159_01495</name>
</gene>
<accession>A0A1F7X246</accession>
<evidence type="ECO:0000313" key="2">
    <source>
        <dbReference type="Proteomes" id="UP000179219"/>
    </source>
</evidence>
<proteinExistence type="predicted"/>
<dbReference type="Proteomes" id="UP000179219">
    <property type="component" value="Unassembled WGS sequence"/>
</dbReference>
<reference evidence="1 2" key="1">
    <citation type="journal article" date="2016" name="Nat. Commun.">
        <title>Thousands of microbial genomes shed light on interconnected biogeochemical processes in an aquifer system.</title>
        <authorList>
            <person name="Anantharaman K."/>
            <person name="Brown C.T."/>
            <person name="Hug L.A."/>
            <person name="Sharon I."/>
            <person name="Castelle C.J."/>
            <person name="Probst A.J."/>
            <person name="Thomas B.C."/>
            <person name="Singh A."/>
            <person name="Wilkins M.J."/>
            <person name="Karaoz U."/>
            <person name="Brodie E.L."/>
            <person name="Williams K.H."/>
            <person name="Hubbard S.S."/>
            <person name="Banfield J.F."/>
        </authorList>
    </citation>
    <scope>NUCLEOTIDE SEQUENCE [LARGE SCALE GENOMIC DNA]</scope>
</reference>
<dbReference type="AlphaFoldDB" id="A0A1F7X246"/>
<comment type="caution">
    <text evidence="1">The sequence shown here is derived from an EMBL/GenBank/DDBJ whole genome shotgun (WGS) entry which is preliminary data.</text>
</comment>
<sequence length="104" mass="12053">MKKIQNRKKYIKLFNKKNLSILLIFFFAVAKIYLAIQNSSVGAVLSNLEKQTDLLIKENREKQSNLINLSSMISLENKAQEFGYLREPQKLYIKIDDSSASILR</sequence>
<dbReference type="EMBL" id="MGFP01000032">
    <property type="protein sequence ID" value="OGM09041.1"/>
    <property type="molecule type" value="Genomic_DNA"/>
</dbReference>
<evidence type="ECO:0000313" key="1">
    <source>
        <dbReference type="EMBL" id="OGM09041.1"/>
    </source>
</evidence>
<name>A0A1F7X246_9BACT</name>
<protein>
    <submittedName>
        <fullName evidence="1">Uncharacterized protein</fullName>
    </submittedName>
</protein>
<organism evidence="1 2">
    <name type="scientific">Candidatus Woesebacteria bacterium RBG_13_34_9</name>
    <dbReference type="NCBI Taxonomy" id="1802477"/>
    <lineage>
        <taxon>Bacteria</taxon>
        <taxon>Candidatus Woeseibacteriota</taxon>
    </lineage>
</organism>